<reference evidence="1 2" key="1">
    <citation type="submission" date="2023-03" db="EMBL/GenBank/DDBJ databases">
        <title>Genome insight into feeding habits of ladybird beetles.</title>
        <authorList>
            <person name="Li H.-S."/>
            <person name="Huang Y.-H."/>
            <person name="Pang H."/>
        </authorList>
    </citation>
    <scope>NUCLEOTIDE SEQUENCE [LARGE SCALE GENOMIC DNA]</scope>
    <source>
        <strain evidence="1">SYSU_2023b</strain>
        <tissue evidence="1">Whole body</tissue>
    </source>
</reference>
<sequence length="129" mass="15084">MAVTSRLMDSEILEAISILDIDSNRIITSTKISLTISKREKQSANILEEYSKENLEQNKYVAKRNEKQMKTKIHKKTETGTIKEKGELEDGEMKSIHLTIKLRERNIKLCQQRSLREMDRMSLKIQMKT</sequence>
<dbReference type="EMBL" id="JARQZJ010000008">
    <property type="protein sequence ID" value="KAK9871880.1"/>
    <property type="molecule type" value="Genomic_DNA"/>
</dbReference>
<name>A0AAW1TVN5_9CUCU</name>
<gene>
    <name evidence="1" type="ORF">WA026_015129</name>
</gene>
<proteinExistence type="predicted"/>
<dbReference type="Proteomes" id="UP001431783">
    <property type="component" value="Unassembled WGS sequence"/>
</dbReference>
<evidence type="ECO:0000313" key="2">
    <source>
        <dbReference type="Proteomes" id="UP001431783"/>
    </source>
</evidence>
<evidence type="ECO:0000313" key="1">
    <source>
        <dbReference type="EMBL" id="KAK9871880.1"/>
    </source>
</evidence>
<dbReference type="AlphaFoldDB" id="A0AAW1TVN5"/>
<organism evidence="1 2">
    <name type="scientific">Henosepilachna vigintioctopunctata</name>
    <dbReference type="NCBI Taxonomy" id="420089"/>
    <lineage>
        <taxon>Eukaryota</taxon>
        <taxon>Metazoa</taxon>
        <taxon>Ecdysozoa</taxon>
        <taxon>Arthropoda</taxon>
        <taxon>Hexapoda</taxon>
        <taxon>Insecta</taxon>
        <taxon>Pterygota</taxon>
        <taxon>Neoptera</taxon>
        <taxon>Endopterygota</taxon>
        <taxon>Coleoptera</taxon>
        <taxon>Polyphaga</taxon>
        <taxon>Cucujiformia</taxon>
        <taxon>Coccinelloidea</taxon>
        <taxon>Coccinellidae</taxon>
        <taxon>Epilachninae</taxon>
        <taxon>Epilachnini</taxon>
        <taxon>Henosepilachna</taxon>
    </lineage>
</organism>
<accession>A0AAW1TVN5</accession>
<keyword evidence="2" id="KW-1185">Reference proteome</keyword>
<protein>
    <submittedName>
        <fullName evidence="1">Uncharacterized protein</fullName>
    </submittedName>
</protein>
<comment type="caution">
    <text evidence="1">The sequence shown here is derived from an EMBL/GenBank/DDBJ whole genome shotgun (WGS) entry which is preliminary data.</text>
</comment>